<feature type="chain" id="PRO_5006394932" evidence="1">
    <location>
        <begin position="22"/>
        <end position="117"/>
    </location>
</feature>
<name>A0A0R0CZT1_9GAMM</name>
<dbReference type="Proteomes" id="UP000051863">
    <property type="component" value="Unassembled WGS sequence"/>
</dbReference>
<evidence type="ECO:0000256" key="1">
    <source>
        <dbReference type="SAM" id="SignalP"/>
    </source>
</evidence>
<evidence type="ECO:0000313" key="3">
    <source>
        <dbReference type="Proteomes" id="UP000051863"/>
    </source>
</evidence>
<sequence length="117" mass="13094">MKGIITTILVAASLLALPGMAAQSKLIERGWVKVDENHAELEHAGRSYALDTYIVMFQQPYYIHVRSKDKQPLEAAELVEMAGEYIKPRGCTQPLERRSDLDRSSADNSELVLGFQC</sequence>
<dbReference type="AlphaFoldDB" id="A0A0R0CZT1"/>
<keyword evidence="1" id="KW-0732">Signal</keyword>
<dbReference type="RefSeq" id="WP_057626789.1">
    <property type="nucleotide sequence ID" value="NZ_LDJJ01000009.1"/>
</dbReference>
<dbReference type="OrthoDB" id="6660172at2"/>
<protein>
    <submittedName>
        <fullName evidence="2">Uncharacterized protein</fullName>
    </submittedName>
</protein>
<proteinExistence type="predicted"/>
<comment type="caution">
    <text evidence="2">The sequence shown here is derived from an EMBL/GenBank/DDBJ whole genome shotgun (WGS) entry which is preliminary data.</text>
</comment>
<feature type="signal peptide" evidence="1">
    <location>
        <begin position="1"/>
        <end position="21"/>
    </location>
</feature>
<evidence type="ECO:0000313" key="2">
    <source>
        <dbReference type="EMBL" id="KRG71284.1"/>
    </source>
</evidence>
<organism evidence="2 3">
    <name type="scientific">Stenotrophomonas terrae</name>
    <dbReference type="NCBI Taxonomy" id="405446"/>
    <lineage>
        <taxon>Bacteria</taxon>
        <taxon>Pseudomonadati</taxon>
        <taxon>Pseudomonadota</taxon>
        <taxon>Gammaproteobacteria</taxon>
        <taxon>Lysobacterales</taxon>
        <taxon>Lysobacteraceae</taxon>
        <taxon>Stenotrophomonas</taxon>
    </lineage>
</organism>
<gene>
    <name evidence="2" type="ORF">ABB27_03255</name>
</gene>
<reference evidence="2 3" key="1">
    <citation type="submission" date="2015-05" db="EMBL/GenBank/DDBJ databases">
        <title>Genome sequencing and analysis of members of genus Stenotrophomonas.</title>
        <authorList>
            <person name="Patil P.P."/>
            <person name="Midha S."/>
            <person name="Patil P.B."/>
        </authorList>
    </citation>
    <scope>NUCLEOTIDE SEQUENCE [LARGE SCALE GENOMIC DNA]</scope>
    <source>
        <strain evidence="2 3">DSM 18941</strain>
    </source>
</reference>
<dbReference type="EMBL" id="LDJJ01000009">
    <property type="protein sequence ID" value="KRG71284.1"/>
    <property type="molecule type" value="Genomic_DNA"/>
</dbReference>
<keyword evidence="3" id="KW-1185">Reference proteome</keyword>
<dbReference type="PATRIC" id="fig|405446.3.peg.3793"/>
<accession>A0A0R0CZT1</accession>